<keyword evidence="1" id="KW-0732">Signal</keyword>
<feature type="signal peptide" evidence="1">
    <location>
        <begin position="1"/>
        <end position="26"/>
    </location>
</feature>
<proteinExistence type="predicted"/>
<dbReference type="PATRIC" id="fig|540747.5.peg.2356"/>
<reference evidence="3 5" key="2">
    <citation type="submission" date="2018-08" db="EMBL/GenBank/DDBJ databases">
        <title>Genetic Globetrotter - A new plasmid hitch-hiking vast phylogenetic and geographic distances.</title>
        <authorList>
            <person name="Vollmers J."/>
            <person name="Petersen J."/>
        </authorList>
    </citation>
    <scope>NUCLEOTIDE SEQUENCE [LARGE SCALE GENOMIC DNA]</scope>
    <source>
        <strain evidence="3 5">DSM 26383</strain>
    </source>
</reference>
<evidence type="ECO:0000313" key="5">
    <source>
        <dbReference type="Proteomes" id="UP000325785"/>
    </source>
</evidence>
<dbReference type="Proteomes" id="UP000325785">
    <property type="component" value="Chromosome"/>
</dbReference>
<dbReference type="PROSITE" id="PS51257">
    <property type="entry name" value="PROKAR_LIPOPROTEIN"/>
    <property type="match status" value="1"/>
</dbReference>
<dbReference type="KEGG" id="rid:RIdsm_02042"/>
<protein>
    <recommendedName>
        <fullName evidence="6">Lipoprotein</fullName>
    </recommendedName>
</protein>
<dbReference type="Proteomes" id="UP000051401">
    <property type="component" value="Unassembled WGS sequence"/>
</dbReference>
<evidence type="ECO:0000313" key="4">
    <source>
        <dbReference type="Proteomes" id="UP000051401"/>
    </source>
</evidence>
<name>A0A0T5PC41_9RHOB</name>
<evidence type="ECO:0000313" key="3">
    <source>
        <dbReference type="EMBL" id="QEW26244.1"/>
    </source>
</evidence>
<feature type="chain" id="PRO_5010437549" description="Lipoprotein" evidence="1">
    <location>
        <begin position="27"/>
        <end position="109"/>
    </location>
</feature>
<dbReference type="EMBL" id="LAXI01000002">
    <property type="protein sequence ID" value="KRS18841.1"/>
    <property type="molecule type" value="Genomic_DNA"/>
</dbReference>
<dbReference type="STRING" id="540747.SAMN04488031_103455"/>
<dbReference type="RefSeq" id="WP_057813505.1">
    <property type="nucleotide sequence ID" value="NZ_CP031598.1"/>
</dbReference>
<reference evidence="2 4" key="1">
    <citation type="submission" date="2015-04" db="EMBL/GenBank/DDBJ databases">
        <title>The draft genome sequence of Roseovarius indicus B108T.</title>
        <authorList>
            <person name="Li G."/>
            <person name="Lai Q."/>
            <person name="Shao Z."/>
            <person name="Yan P."/>
        </authorList>
    </citation>
    <scope>NUCLEOTIDE SEQUENCE [LARGE SCALE GENOMIC DNA]</scope>
    <source>
        <strain evidence="2 4">B108</strain>
    </source>
</reference>
<evidence type="ECO:0000313" key="2">
    <source>
        <dbReference type="EMBL" id="KRS18841.1"/>
    </source>
</evidence>
<organism evidence="2 4">
    <name type="scientific">Roseovarius indicus</name>
    <dbReference type="NCBI Taxonomy" id="540747"/>
    <lineage>
        <taxon>Bacteria</taxon>
        <taxon>Pseudomonadati</taxon>
        <taxon>Pseudomonadota</taxon>
        <taxon>Alphaproteobacteria</taxon>
        <taxon>Rhodobacterales</taxon>
        <taxon>Roseobacteraceae</taxon>
        <taxon>Roseovarius</taxon>
    </lineage>
</organism>
<accession>A0A0T5PC41</accession>
<keyword evidence="4" id="KW-1185">Reference proteome</keyword>
<evidence type="ECO:0008006" key="6">
    <source>
        <dbReference type="Google" id="ProtNLM"/>
    </source>
</evidence>
<dbReference type="AlphaFoldDB" id="A0A0T5PC41"/>
<dbReference type="EMBL" id="CP031598">
    <property type="protein sequence ID" value="QEW26244.1"/>
    <property type="molecule type" value="Genomic_DNA"/>
</dbReference>
<sequence length="109" mass="11290">MPLRSTLAFCAAALVAGCSTFPQLDAVVSDEAWASDYPALVPAETLRARAAARAPSGAAMPLDAASPAPEIDARAARLKARAAGLRGEVIGEADKDRLNQKVEIEDDEG</sequence>
<evidence type="ECO:0000256" key="1">
    <source>
        <dbReference type="SAM" id="SignalP"/>
    </source>
</evidence>
<gene>
    <name evidence="3" type="ORF">RIdsm_02042</name>
    <name evidence="2" type="ORF">XM52_03910</name>
</gene>